<dbReference type="InterPro" id="IPR002525">
    <property type="entry name" value="Transp_IS110-like_N"/>
</dbReference>
<dbReference type="Proteomes" id="UP000008207">
    <property type="component" value="Chromosome"/>
</dbReference>
<dbReference type="Pfam" id="PF02371">
    <property type="entry name" value="Transposase_20"/>
    <property type="match status" value="1"/>
</dbReference>
<protein>
    <submittedName>
        <fullName evidence="4">Transposase IS111A/IS1328/IS1533</fullName>
    </submittedName>
</protein>
<accession>B8ILI9</accession>
<evidence type="ECO:0000256" key="1">
    <source>
        <dbReference type="SAM" id="MobiDB-lite"/>
    </source>
</evidence>
<evidence type="ECO:0000313" key="4">
    <source>
        <dbReference type="EMBL" id="ACL60188.1"/>
    </source>
</evidence>
<dbReference type="NCBIfam" id="NF033542">
    <property type="entry name" value="transpos_IS110"/>
    <property type="match status" value="1"/>
</dbReference>
<feature type="compositionally biased region" description="Basic and acidic residues" evidence="1">
    <location>
        <begin position="277"/>
        <end position="294"/>
    </location>
</feature>
<dbReference type="AlphaFoldDB" id="B8ILI9"/>
<dbReference type="HOGENOM" id="CLU_762486_0_0_5"/>
<dbReference type="EMBL" id="CP001349">
    <property type="protein sequence ID" value="ACL60188.1"/>
    <property type="molecule type" value="Genomic_DNA"/>
</dbReference>
<dbReference type="PANTHER" id="PTHR33055:SF13">
    <property type="entry name" value="TRANSPOSASE"/>
    <property type="match status" value="1"/>
</dbReference>
<reference evidence="4 5" key="1">
    <citation type="submission" date="2009-01" db="EMBL/GenBank/DDBJ databases">
        <title>Complete sequence of chromosome of Methylobacterium nodulans ORS 2060.</title>
        <authorList>
            <consortium name="US DOE Joint Genome Institute"/>
            <person name="Lucas S."/>
            <person name="Copeland A."/>
            <person name="Lapidus A."/>
            <person name="Glavina del Rio T."/>
            <person name="Dalin E."/>
            <person name="Tice H."/>
            <person name="Bruce D."/>
            <person name="Goodwin L."/>
            <person name="Pitluck S."/>
            <person name="Sims D."/>
            <person name="Brettin T."/>
            <person name="Detter J.C."/>
            <person name="Han C."/>
            <person name="Larimer F."/>
            <person name="Land M."/>
            <person name="Hauser L."/>
            <person name="Kyrpides N."/>
            <person name="Ivanova N."/>
            <person name="Marx C.J."/>
            <person name="Richardson P."/>
        </authorList>
    </citation>
    <scope>NUCLEOTIDE SEQUENCE [LARGE SCALE GENOMIC DNA]</scope>
    <source>
        <strain evidence="5">LMG 21967 / CNCM I-2342 / ORS 2060</strain>
    </source>
</reference>
<evidence type="ECO:0000259" key="3">
    <source>
        <dbReference type="Pfam" id="PF02371"/>
    </source>
</evidence>
<keyword evidence="5" id="KW-1185">Reference proteome</keyword>
<gene>
    <name evidence="4" type="ordered locus">Mnod_5343</name>
</gene>
<dbReference type="eggNOG" id="COG3547">
    <property type="taxonomic scope" value="Bacteria"/>
</dbReference>
<feature type="region of interest" description="Disordered" evidence="1">
    <location>
        <begin position="254"/>
        <end position="363"/>
    </location>
</feature>
<feature type="domain" description="Transposase IS116/IS110/IS902 C-terminal" evidence="3">
    <location>
        <begin position="201"/>
        <end position="260"/>
    </location>
</feature>
<name>B8ILI9_METNO</name>
<dbReference type="GO" id="GO:0006313">
    <property type="term" value="P:DNA transposition"/>
    <property type="evidence" value="ECO:0007669"/>
    <property type="project" value="InterPro"/>
</dbReference>
<dbReference type="InterPro" id="IPR047650">
    <property type="entry name" value="Transpos_IS110"/>
</dbReference>
<dbReference type="GO" id="GO:0003677">
    <property type="term" value="F:DNA binding"/>
    <property type="evidence" value="ECO:0007669"/>
    <property type="project" value="InterPro"/>
</dbReference>
<feature type="compositionally biased region" description="Basic residues" evidence="1">
    <location>
        <begin position="350"/>
        <end position="363"/>
    </location>
</feature>
<dbReference type="KEGG" id="mno:Mnod_5343"/>
<feature type="domain" description="Transposase IS110-like N-terminal" evidence="2">
    <location>
        <begin position="17"/>
        <end position="158"/>
    </location>
</feature>
<proteinExistence type="predicted"/>
<dbReference type="InterPro" id="IPR003346">
    <property type="entry name" value="Transposase_20"/>
</dbReference>
<evidence type="ECO:0000259" key="2">
    <source>
        <dbReference type="Pfam" id="PF01548"/>
    </source>
</evidence>
<organism evidence="4 5">
    <name type="scientific">Methylobacterium nodulans (strain LMG 21967 / CNCM I-2342 / ORS 2060)</name>
    <dbReference type="NCBI Taxonomy" id="460265"/>
    <lineage>
        <taxon>Bacteria</taxon>
        <taxon>Pseudomonadati</taxon>
        <taxon>Pseudomonadota</taxon>
        <taxon>Alphaproteobacteria</taxon>
        <taxon>Hyphomicrobiales</taxon>
        <taxon>Methylobacteriaceae</taxon>
        <taxon>Methylobacterium</taxon>
    </lineage>
</organism>
<dbReference type="PANTHER" id="PTHR33055">
    <property type="entry name" value="TRANSPOSASE FOR INSERTION SEQUENCE ELEMENT IS1111A"/>
    <property type="match status" value="1"/>
</dbReference>
<dbReference type="Pfam" id="PF01548">
    <property type="entry name" value="DEDD_Tnp_IS110"/>
    <property type="match status" value="1"/>
</dbReference>
<evidence type="ECO:0000313" key="5">
    <source>
        <dbReference type="Proteomes" id="UP000008207"/>
    </source>
</evidence>
<sequence length="363" mass="39148">MQGKEVSKQETAGKSSVGIDVSKSWLDVHVLPSGQAQRFANTEVGIRQLKRWLGRFALGLVVVEATGKWHRQTRRSLHASGLPVAVVDPFRVRMFAKAQGIWAKTDRLDARVLAQFAAVMAPPQRPPASDALEALQELVAARDSAVAEQTALKNQLAAAASPFLIRQLQDRLARIAADIEALAGEIRRLIAADPGLARRHAILVSIPSIGDTIAATLVASLAELGTCSSRQIGLLAGLAPVADDSGARQGVRVIWGRPPARAPRPLPRGALGRPPQRRPESLPRTPDRQRQEAKVRHHRRGPQARRAGQQPHRSGPPLDAKSAPTGLTPNTDAFPDDCSASGRRSEKGRSGHPRLGRRGLKRN</sequence>
<dbReference type="GO" id="GO:0004803">
    <property type="term" value="F:transposase activity"/>
    <property type="evidence" value="ECO:0007669"/>
    <property type="project" value="InterPro"/>
</dbReference>